<evidence type="ECO:0000256" key="4">
    <source>
        <dbReference type="ARBA" id="ARBA00022723"/>
    </source>
</evidence>
<evidence type="ECO:0000256" key="9">
    <source>
        <dbReference type="ARBA" id="ARBA00023157"/>
    </source>
</evidence>
<keyword evidence="5 10" id="KW-0732">Signal</keyword>
<keyword evidence="7" id="KW-0862">Zinc</keyword>
<keyword evidence="3 12" id="KW-0645">Protease</keyword>
<evidence type="ECO:0000256" key="8">
    <source>
        <dbReference type="ARBA" id="ARBA00023049"/>
    </source>
</evidence>
<dbReference type="GO" id="GO:0046872">
    <property type="term" value="F:metal ion binding"/>
    <property type="evidence" value="ECO:0007669"/>
    <property type="project" value="UniProtKB-KW"/>
</dbReference>
<dbReference type="Proteomes" id="UP000176998">
    <property type="component" value="Unassembled WGS sequence"/>
</dbReference>
<evidence type="ECO:0000259" key="11">
    <source>
        <dbReference type="Pfam" id="PF05572"/>
    </source>
</evidence>
<dbReference type="GeneID" id="34554425"/>
<keyword evidence="8 12" id="KW-0482">Metalloprotease</keyword>
<keyword evidence="13" id="KW-1185">Reference proteome</keyword>
<dbReference type="Pfam" id="PF05572">
    <property type="entry name" value="Peptidase_M43"/>
    <property type="match status" value="1"/>
</dbReference>
<dbReference type="GO" id="GO:0006508">
    <property type="term" value="P:proteolysis"/>
    <property type="evidence" value="ECO:0007669"/>
    <property type="project" value="UniProtKB-KW"/>
</dbReference>
<keyword evidence="4" id="KW-0479">Metal-binding</keyword>
<dbReference type="Gene3D" id="3.40.390.10">
    <property type="entry name" value="Collagenase (Catalytic Domain)"/>
    <property type="match status" value="1"/>
</dbReference>
<dbReference type="PANTHER" id="PTHR47466:SF1">
    <property type="entry name" value="METALLOPROTEASE MEP1 (AFU_ORTHOLOGUE AFUA_1G07730)-RELATED"/>
    <property type="match status" value="1"/>
</dbReference>
<organism evidence="12 13">
    <name type="scientific">Colletotrichum orchidophilum</name>
    <dbReference type="NCBI Taxonomy" id="1209926"/>
    <lineage>
        <taxon>Eukaryota</taxon>
        <taxon>Fungi</taxon>
        <taxon>Dikarya</taxon>
        <taxon>Ascomycota</taxon>
        <taxon>Pezizomycotina</taxon>
        <taxon>Sordariomycetes</taxon>
        <taxon>Hypocreomycetidae</taxon>
        <taxon>Glomerellales</taxon>
        <taxon>Glomerellaceae</taxon>
        <taxon>Colletotrichum</taxon>
    </lineage>
</organism>
<keyword evidence="9" id="KW-1015">Disulfide bond</keyword>
<reference evidence="12 13" key="1">
    <citation type="submission" date="2016-09" db="EMBL/GenBank/DDBJ databases">
        <authorList>
            <person name="Capua I."/>
            <person name="De Benedictis P."/>
            <person name="Joannis T."/>
            <person name="Lombin L.H."/>
            <person name="Cattoli G."/>
        </authorList>
    </citation>
    <scope>NUCLEOTIDE SEQUENCE [LARGE SCALE GENOMIC DNA]</scope>
    <source>
        <strain evidence="12 13">IMI 309357</strain>
    </source>
</reference>
<dbReference type="SUPFAM" id="SSF55486">
    <property type="entry name" value="Metalloproteases ('zincins'), catalytic domain"/>
    <property type="match status" value="1"/>
</dbReference>
<comment type="similarity">
    <text evidence="2">Belongs to the peptidase M43B family.</text>
</comment>
<evidence type="ECO:0000256" key="3">
    <source>
        <dbReference type="ARBA" id="ARBA00022670"/>
    </source>
</evidence>
<dbReference type="EMBL" id="MJBS01000006">
    <property type="protein sequence ID" value="OHF03540.1"/>
    <property type="molecule type" value="Genomic_DNA"/>
</dbReference>
<sequence>MICQNWTLHLLGIASLASVALAQPSQRPTISVGTTRSSQYHWCGTDEGNDHLGGEDDLVALEALSKRSLDTENPIGRKNPIKIPVNIFLVGTEEQRGELKENSALLQIEDALAEGYSQHGIFFGPIETYQVAGDEYVNVNHSERKFRQTLDMKEGLRIGGAETLNVYVVPKLDRGTLGYAVFPWILSTYTDERALAMDGVVLGYWGLKHFLSRKAIVHEVGHFLGLLHPFQGGCKSLDGDSIPDTPQATYVSQHCEPKDTCPQLPGHDLIKNYMMYSACSEDLSFTPGQVSRMREAWYKWRDPQTRKLTYLTSEPIRTTPNSTMIVTKFC</sequence>
<keyword evidence="6" id="KW-0378">Hydrolase</keyword>
<dbReference type="InterPro" id="IPR024079">
    <property type="entry name" value="MetalloPept_cat_dom_sf"/>
</dbReference>
<name>A0A1G4BQ00_9PEZI</name>
<dbReference type="InterPro" id="IPR008754">
    <property type="entry name" value="Peptidase_M43"/>
</dbReference>
<dbReference type="PANTHER" id="PTHR47466">
    <property type="match status" value="1"/>
</dbReference>
<comment type="caution">
    <text evidence="12">The sequence shown here is derived from an EMBL/GenBank/DDBJ whole genome shotgun (WGS) entry which is preliminary data.</text>
</comment>
<evidence type="ECO:0000256" key="10">
    <source>
        <dbReference type="SAM" id="SignalP"/>
    </source>
</evidence>
<proteinExistence type="inferred from homology"/>
<evidence type="ECO:0000256" key="2">
    <source>
        <dbReference type="ARBA" id="ARBA00008721"/>
    </source>
</evidence>
<accession>A0A1G4BQ00</accession>
<evidence type="ECO:0000313" key="12">
    <source>
        <dbReference type="EMBL" id="OHF03540.1"/>
    </source>
</evidence>
<evidence type="ECO:0000256" key="1">
    <source>
        <dbReference type="ARBA" id="ARBA00003174"/>
    </source>
</evidence>
<evidence type="ECO:0000256" key="7">
    <source>
        <dbReference type="ARBA" id="ARBA00022833"/>
    </source>
</evidence>
<dbReference type="STRING" id="1209926.A0A1G4BQ00"/>
<protein>
    <submittedName>
        <fullName evidence="12">Metalloprotease 1</fullName>
    </submittedName>
</protein>
<comment type="function">
    <text evidence="1">Secreted metalloproteinase that allows assimilation of proteinaceous substrates.</text>
</comment>
<dbReference type="AlphaFoldDB" id="A0A1G4BQ00"/>
<gene>
    <name evidence="12" type="ORF">CORC01_01259</name>
</gene>
<feature type="domain" description="Peptidase M43 pregnancy-associated plasma-A" evidence="11">
    <location>
        <begin position="164"/>
        <end position="296"/>
    </location>
</feature>
<dbReference type="RefSeq" id="XP_022480676.1">
    <property type="nucleotide sequence ID" value="XM_022612915.1"/>
</dbReference>
<dbReference type="OrthoDB" id="536211at2759"/>
<dbReference type="GO" id="GO:0008237">
    <property type="term" value="F:metallopeptidase activity"/>
    <property type="evidence" value="ECO:0007669"/>
    <property type="project" value="UniProtKB-KW"/>
</dbReference>
<feature type="chain" id="PRO_5009603178" evidence="10">
    <location>
        <begin position="23"/>
        <end position="330"/>
    </location>
</feature>
<evidence type="ECO:0000256" key="6">
    <source>
        <dbReference type="ARBA" id="ARBA00022801"/>
    </source>
</evidence>
<evidence type="ECO:0000256" key="5">
    <source>
        <dbReference type="ARBA" id="ARBA00022729"/>
    </source>
</evidence>
<evidence type="ECO:0000313" key="13">
    <source>
        <dbReference type="Proteomes" id="UP000176998"/>
    </source>
</evidence>
<feature type="signal peptide" evidence="10">
    <location>
        <begin position="1"/>
        <end position="22"/>
    </location>
</feature>